<dbReference type="InterPro" id="IPR018200">
    <property type="entry name" value="USP_CS"/>
</dbReference>
<organism evidence="4 5">
    <name type="scientific">Meloidogyne incognita</name>
    <name type="common">Southern root-knot nematode worm</name>
    <name type="synonym">Oxyuris incognita</name>
    <dbReference type="NCBI Taxonomy" id="6306"/>
    <lineage>
        <taxon>Eukaryota</taxon>
        <taxon>Metazoa</taxon>
        <taxon>Ecdysozoa</taxon>
        <taxon>Nematoda</taxon>
        <taxon>Chromadorea</taxon>
        <taxon>Rhabditida</taxon>
        <taxon>Tylenchina</taxon>
        <taxon>Tylenchomorpha</taxon>
        <taxon>Tylenchoidea</taxon>
        <taxon>Meloidogynidae</taxon>
        <taxon>Meloidogyninae</taxon>
        <taxon>Meloidogyne</taxon>
        <taxon>Meloidogyne incognita group</taxon>
    </lineage>
</organism>
<dbReference type="GO" id="GO:0016579">
    <property type="term" value="P:protein deubiquitination"/>
    <property type="evidence" value="ECO:0007669"/>
    <property type="project" value="InterPro"/>
</dbReference>
<evidence type="ECO:0000259" key="3">
    <source>
        <dbReference type="PROSITE" id="PS50235"/>
    </source>
</evidence>
<dbReference type="PROSITE" id="PS50235">
    <property type="entry name" value="USP_3"/>
    <property type="match status" value="1"/>
</dbReference>
<dbReference type="Gene3D" id="3.90.70.10">
    <property type="entry name" value="Cysteine proteinases"/>
    <property type="match status" value="1"/>
</dbReference>
<dbReference type="Proteomes" id="UP000887563">
    <property type="component" value="Unplaced"/>
</dbReference>
<accession>A0A914LN08</accession>
<dbReference type="PANTHER" id="PTHR21646">
    <property type="entry name" value="UBIQUITIN CARBOXYL-TERMINAL HYDROLASE"/>
    <property type="match status" value="1"/>
</dbReference>
<dbReference type="InterPro" id="IPR038765">
    <property type="entry name" value="Papain-like_cys_pep_sf"/>
</dbReference>
<keyword evidence="4" id="KW-1185">Reference proteome</keyword>
<evidence type="ECO:0000256" key="1">
    <source>
        <dbReference type="ARBA" id="ARBA00000707"/>
    </source>
</evidence>
<dbReference type="GO" id="GO:0004843">
    <property type="term" value="F:cysteine-type deubiquitinase activity"/>
    <property type="evidence" value="ECO:0007669"/>
    <property type="project" value="UniProtKB-EC"/>
</dbReference>
<evidence type="ECO:0000313" key="4">
    <source>
        <dbReference type="Proteomes" id="UP000887563"/>
    </source>
</evidence>
<dbReference type="InterPro" id="IPR001394">
    <property type="entry name" value="Peptidase_C19_UCH"/>
</dbReference>
<name>A0A914LN08_MELIC</name>
<dbReference type="EC" id="3.4.19.12" evidence="2"/>
<dbReference type="AlphaFoldDB" id="A0A914LN08"/>
<protein>
    <recommendedName>
        <fullName evidence="2">ubiquitinyl hydrolase 1</fullName>
        <ecNumber evidence="2">3.4.19.12</ecNumber>
    </recommendedName>
</protein>
<dbReference type="WBParaSite" id="Minc3s00653g15654">
    <property type="protein sequence ID" value="Minc3s00653g15654"/>
    <property type="gene ID" value="Minc3s00653g15654"/>
</dbReference>
<reference evidence="5" key="1">
    <citation type="submission" date="2022-11" db="UniProtKB">
        <authorList>
            <consortium name="WormBaseParasite"/>
        </authorList>
    </citation>
    <scope>IDENTIFICATION</scope>
</reference>
<dbReference type="InterPro" id="IPR050185">
    <property type="entry name" value="Ub_carboxyl-term_hydrolase"/>
</dbReference>
<sequence>MSSEYVGGIQNNPRVSKFDKVYDQYIHDIQGNSDCESKKVEPGKTGLTNKANNCYVNCVLQSLMHSPKFSLLLSTKSLRPYVNTSNNRGTDGVITGGLSAFSNIYWSRNYSIINMESILKLFKTVIRNNFDGESQEDAHCFLFDLLRKLGEDLNRGIYEIAGNEFKDSSLINLENDTIRKAGTAYLAKQHTYSSSIITDIFNLTCCTITNCSNCTQKTIGLELMNLKRIWPDLLTRHIVYYDLIYFLVPFDRSTRLPITKRFRFLSSFSS</sequence>
<dbReference type="PROSITE" id="PS00972">
    <property type="entry name" value="USP_1"/>
    <property type="match status" value="1"/>
</dbReference>
<feature type="domain" description="USP" evidence="3">
    <location>
        <begin position="45"/>
        <end position="270"/>
    </location>
</feature>
<dbReference type="SUPFAM" id="SSF54001">
    <property type="entry name" value="Cysteine proteinases"/>
    <property type="match status" value="1"/>
</dbReference>
<dbReference type="InterPro" id="IPR028889">
    <property type="entry name" value="USP"/>
</dbReference>
<dbReference type="Pfam" id="PF00443">
    <property type="entry name" value="UCH"/>
    <property type="match status" value="1"/>
</dbReference>
<evidence type="ECO:0000256" key="2">
    <source>
        <dbReference type="ARBA" id="ARBA00012759"/>
    </source>
</evidence>
<comment type="catalytic activity">
    <reaction evidence="1">
        <text>Thiol-dependent hydrolysis of ester, thioester, amide, peptide and isopeptide bonds formed by the C-terminal Gly of ubiquitin (a 76-residue protein attached to proteins as an intracellular targeting signal).</text>
        <dbReference type="EC" id="3.4.19.12"/>
    </reaction>
</comment>
<proteinExistence type="predicted"/>
<evidence type="ECO:0000313" key="5">
    <source>
        <dbReference type="WBParaSite" id="Minc3s00653g15654"/>
    </source>
</evidence>